<feature type="region of interest" description="Disordered" evidence="1">
    <location>
        <begin position="74"/>
        <end position="94"/>
    </location>
</feature>
<proteinExistence type="predicted"/>
<accession>A0ABN9STN3</accession>
<evidence type="ECO:0000313" key="2">
    <source>
        <dbReference type="EMBL" id="CAK0835400.1"/>
    </source>
</evidence>
<protein>
    <submittedName>
        <fullName evidence="2">Uncharacterized protein</fullName>
    </submittedName>
</protein>
<evidence type="ECO:0000313" key="3">
    <source>
        <dbReference type="Proteomes" id="UP001189429"/>
    </source>
</evidence>
<organism evidence="2 3">
    <name type="scientific">Prorocentrum cordatum</name>
    <dbReference type="NCBI Taxonomy" id="2364126"/>
    <lineage>
        <taxon>Eukaryota</taxon>
        <taxon>Sar</taxon>
        <taxon>Alveolata</taxon>
        <taxon>Dinophyceae</taxon>
        <taxon>Prorocentrales</taxon>
        <taxon>Prorocentraceae</taxon>
        <taxon>Prorocentrum</taxon>
    </lineage>
</organism>
<sequence length="130" mass="14194">MRGVMPQWVFVIHSSVSGREWLLGLVSRDKQARLWDAGGSARENQDGDQDSDVAGATDALDEVERAIGALRRRELKRHASDPEGGAALHGPPFLPLPRAAAAVAEERHRWVANCSSSGRSSGQRQQLQRC</sequence>
<comment type="caution">
    <text evidence="2">The sequence shown here is derived from an EMBL/GenBank/DDBJ whole genome shotgun (WGS) entry which is preliminary data.</text>
</comment>
<dbReference type="EMBL" id="CAUYUJ010013069">
    <property type="protein sequence ID" value="CAK0835400.1"/>
    <property type="molecule type" value="Genomic_DNA"/>
</dbReference>
<evidence type="ECO:0000256" key="1">
    <source>
        <dbReference type="SAM" id="MobiDB-lite"/>
    </source>
</evidence>
<name>A0ABN9STN3_9DINO</name>
<dbReference type="Proteomes" id="UP001189429">
    <property type="component" value="Unassembled WGS sequence"/>
</dbReference>
<gene>
    <name evidence="2" type="ORF">PCOR1329_LOCUS32344</name>
</gene>
<keyword evidence="3" id="KW-1185">Reference proteome</keyword>
<reference evidence="2" key="1">
    <citation type="submission" date="2023-10" db="EMBL/GenBank/DDBJ databases">
        <authorList>
            <person name="Chen Y."/>
            <person name="Shah S."/>
            <person name="Dougan E. K."/>
            <person name="Thang M."/>
            <person name="Chan C."/>
        </authorList>
    </citation>
    <scope>NUCLEOTIDE SEQUENCE [LARGE SCALE GENOMIC DNA]</scope>
</reference>